<evidence type="ECO:0008006" key="3">
    <source>
        <dbReference type="Google" id="ProtNLM"/>
    </source>
</evidence>
<gene>
    <name evidence="2" type="ORF">SDC9_146552</name>
</gene>
<evidence type="ECO:0000313" key="2">
    <source>
        <dbReference type="EMBL" id="MPM99361.1"/>
    </source>
</evidence>
<dbReference type="EMBL" id="VSSQ01045461">
    <property type="protein sequence ID" value="MPM99361.1"/>
    <property type="molecule type" value="Genomic_DNA"/>
</dbReference>
<dbReference type="Pfam" id="PF11239">
    <property type="entry name" value="DUF3040"/>
    <property type="match status" value="1"/>
</dbReference>
<sequence>MALSEHEQRLLEQMEAAFAAEDPKLADTLSGNSGRRLETRLAIGAGLAFVVGVVLLLVGIQVHWLISVLGFLVMLTATIVGLSAWQKQDALSQHKGRTKVHVSADDRRIMHRFEERWNRRQEGNDH</sequence>
<organism evidence="2">
    <name type="scientific">bioreactor metagenome</name>
    <dbReference type="NCBI Taxonomy" id="1076179"/>
    <lineage>
        <taxon>unclassified sequences</taxon>
        <taxon>metagenomes</taxon>
        <taxon>ecological metagenomes</taxon>
    </lineage>
</organism>
<keyword evidence="1" id="KW-0472">Membrane</keyword>
<keyword evidence="1" id="KW-0812">Transmembrane</keyword>
<accession>A0A645EDJ6</accession>
<keyword evidence="1" id="KW-1133">Transmembrane helix</keyword>
<name>A0A645EDJ6_9ZZZZ</name>
<feature type="transmembrane region" description="Helical" evidence="1">
    <location>
        <begin position="41"/>
        <end position="58"/>
    </location>
</feature>
<reference evidence="2" key="1">
    <citation type="submission" date="2019-08" db="EMBL/GenBank/DDBJ databases">
        <authorList>
            <person name="Kucharzyk K."/>
            <person name="Murdoch R.W."/>
            <person name="Higgins S."/>
            <person name="Loffler F."/>
        </authorList>
    </citation>
    <scope>NUCLEOTIDE SEQUENCE</scope>
</reference>
<feature type="transmembrane region" description="Helical" evidence="1">
    <location>
        <begin position="64"/>
        <end position="85"/>
    </location>
</feature>
<proteinExistence type="predicted"/>
<evidence type="ECO:0000256" key="1">
    <source>
        <dbReference type="SAM" id="Phobius"/>
    </source>
</evidence>
<protein>
    <recommendedName>
        <fullName evidence="3">DUF3040 domain-containing protein</fullName>
    </recommendedName>
</protein>
<dbReference type="AlphaFoldDB" id="A0A645EDJ6"/>
<comment type="caution">
    <text evidence="2">The sequence shown here is derived from an EMBL/GenBank/DDBJ whole genome shotgun (WGS) entry which is preliminary data.</text>
</comment>
<dbReference type="InterPro" id="IPR021401">
    <property type="entry name" value="DUF3040"/>
</dbReference>